<dbReference type="EMBL" id="FN430672">
    <property type="protein sequence ID" value="CAZ90472.1"/>
    <property type="molecule type" value="Genomic_DNA"/>
</dbReference>
<protein>
    <submittedName>
        <fullName evidence="1">Uncharacterized protein</fullName>
    </submittedName>
</protein>
<sequence>MNNEFYFIRNNDFSVINHCVILRWRRIDDNNSQGSRWSIIRKNDKYQLHYININSEAYRNSSLIEPDINENNIFLNHSSNESVSLVIAYPRDTWIYEFSGGATPSLRSACRETKITSPDDMQSIEVMTLCDKSIAKSVYPLTEVKGDALLHADNLQLKEPVKSLISSDKAFLLNDSGTNKPRRPYLIKGDEVLIEAYSHPLVKVSYQSKGKRAVAWLNIADIL</sequence>
<organism evidence="1">
    <name type="scientific">Siccibacter turicensis</name>
    <dbReference type="NCBI Taxonomy" id="357233"/>
    <lineage>
        <taxon>Bacteria</taxon>
        <taxon>Pseudomonadati</taxon>
        <taxon>Pseudomonadota</taxon>
        <taxon>Gammaproteobacteria</taxon>
        <taxon>Enterobacterales</taxon>
        <taxon>Enterobacteriaceae</taxon>
        <taxon>Siccibacter</taxon>
    </lineage>
</organism>
<evidence type="ECO:0000313" key="1">
    <source>
        <dbReference type="EMBL" id="CAZ90472.1"/>
    </source>
</evidence>
<name>C7C505_9ENTR</name>
<accession>C7C505</accession>
<dbReference type="AlphaFoldDB" id="C7C505"/>
<proteinExistence type="predicted"/>
<dbReference type="RefSeq" id="WP_035886184.1">
    <property type="nucleotide sequence ID" value="NZ_CP188034.1"/>
</dbReference>
<reference evidence="1" key="1">
    <citation type="submission" date="2009-07" db="EMBL/GenBank/DDBJ databases">
        <title>Pigment operon comparison of three Enterobacter species.</title>
        <authorList>
            <person name="Lehner A."/>
            <person name="Tischler P."/>
            <person name="Rattei T."/>
            <person name="Stephan R."/>
        </authorList>
    </citation>
    <scope>NUCLEOTIDE SEQUENCE</scope>
    <source>
        <strain evidence="1">LMG 23730T</strain>
    </source>
</reference>